<proteinExistence type="inferred from homology"/>
<dbReference type="PANTHER" id="PTHR20861">
    <property type="entry name" value="HOMOSERINE/4-DIPHOSPHOCYTIDYL-2-C-METHYL-D-ERYTHRITOL KINASE"/>
    <property type="match status" value="1"/>
</dbReference>
<keyword evidence="6 13" id="KW-0808">Transferase</keyword>
<evidence type="ECO:0000256" key="7">
    <source>
        <dbReference type="ARBA" id="ARBA00022697"/>
    </source>
</evidence>
<dbReference type="InterPro" id="IPR020568">
    <property type="entry name" value="Ribosomal_Su5_D2-typ_SF"/>
</dbReference>
<dbReference type="Pfam" id="PF08544">
    <property type="entry name" value="GHMP_kinases_C"/>
    <property type="match status" value="1"/>
</dbReference>
<gene>
    <name evidence="13" type="primary">thrB</name>
    <name evidence="16" type="ORF">CHT91_05285</name>
</gene>
<dbReference type="GO" id="GO:0005737">
    <property type="term" value="C:cytoplasm"/>
    <property type="evidence" value="ECO:0007669"/>
    <property type="project" value="UniProtKB-SubCell"/>
</dbReference>
<evidence type="ECO:0000256" key="5">
    <source>
        <dbReference type="ARBA" id="ARBA00022605"/>
    </source>
</evidence>
<comment type="function">
    <text evidence="12 13">Catalyzes the ATP-dependent phosphorylation of L-homoserine to L-homoserine phosphate.</text>
</comment>
<keyword evidence="9 13" id="KW-0418">Kinase</keyword>
<dbReference type="PROSITE" id="PS00627">
    <property type="entry name" value="GHMP_KINASES_ATP"/>
    <property type="match status" value="1"/>
</dbReference>
<dbReference type="InterPro" id="IPR006203">
    <property type="entry name" value="GHMP_knse_ATP-bd_CS"/>
</dbReference>
<dbReference type="EMBL" id="NOWI01000004">
    <property type="protein sequence ID" value="RFT44880.1"/>
    <property type="molecule type" value="Genomic_DNA"/>
</dbReference>
<keyword evidence="7 13" id="KW-0791">Threonine biosynthesis</keyword>
<comment type="pathway">
    <text evidence="1 13">Amino-acid biosynthesis; L-threonine biosynthesis; L-threonine from L-aspartate: step 4/5.</text>
</comment>
<dbReference type="PIRSF" id="PIRSF000676">
    <property type="entry name" value="Homoser_kin"/>
    <property type="match status" value="1"/>
</dbReference>
<comment type="catalytic activity">
    <reaction evidence="11 13">
        <text>L-homoserine + ATP = O-phospho-L-homoserine + ADP + H(+)</text>
        <dbReference type="Rhea" id="RHEA:13985"/>
        <dbReference type="ChEBI" id="CHEBI:15378"/>
        <dbReference type="ChEBI" id="CHEBI:30616"/>
        <dbReference type="ChEBI" id="CHEBI:57476"/>
        <dbReference type="ChEBI" id="CHEBI:57590"/>
        <dbReference type="ChEBI" id="CHEBI:456216"/>
        <dbReference type="EC" id="2.7.1.39"/>
    </reaction>
</comment>
<evidence type="ECO:0000256" key="2">
    <source>
        <dbReference type="ARBA" id="ARBA00007370"/>
    </source>
</evidence>
<dbReference type="InterPro" id="IPR006204">
    <property type="entry name" value="GHMP_kinase_N_dom"/>
</dbReference>
<dbReference type="InterPro" id="IPR036554">
    <property type="entry name" value="GHMP_kinase_C_sf"/>
</dbReference>
<evidence type="ECO:0000256" key="9">
    <source>
        <dbReference type="ARBA" id="ARBA00022777"/>
    </source>
</evidence>
<dbReference type="SUPFAM" id="SSF54211">
    <property type="entry name" value="Ribosomal protein S5 domain 2-like"/>
    <property type="match status" value="1"/>
</dbReference>
<dbReference type="Gene3D" id="3.30.70.890">
    <property type="entry name" value="GHMP kinase, C-terminal domain"/>
    <property type="match status" value="1"/>
</dbReference>
<accession>A0A3E2DHP7</accession>
<evidence type="ECO:0000256" key="1">
    <source>
        <dbReference type="ARBA" id="ARBA00005015"/>
    </source>
</evidence>
<dbReference type="GO" id="GO:0009088">
    <property type="term" value="P:threonine biosynthetic process"/>
    <property type="evidence" value="ECO:0007669"/>
    <property type="project" value="UniProtKB-UniRule"/>
</dbReference>
<dbReference type="UniPathway" id="UPA00050">
    <property type="reaction ID" value="UER00064"/>
</dbReference>
<evidence type="ECO:0000313" key="16">
    <source>
        <dbReference type="EMBL" id="RFT44880.1"/>
    </source>
</evidence>
<dbReference type="HAMAP" id="MF_00384">
    <property type="entry name" value="Homoser_kinase"/>
    <property type="match status" value="1"/>
</dbReference>
<evidence type="ECO:0000259" key="15">
    <source>
        <dbReference type="Pfam" id="PF08544"/>
    </source>
</evidence>
<dbReference type="Gene3D" id="3.30.230.10">
    <property type="match status" value="1"/>
</dbReference>
<evidence type="ECO:0000256" key="12">
    <source>
        <dbReference type="ARBA" id="ARBA00049954"/>
    </source>
</evidence>
<evidence type="ECO:0000256" key="10">
    <source>
        <dbReference type="ARBA" id="ARBA00022840"/>
    </source>
</evidence>
<dbReference type="EC" id="2.7.1.39" evidence="3 13"/>
<feature type="binding site" evidence="13">
    <location>
        <begin position="92"/>
        <end position="102"/>
    </location>
    <ligand>
        <name>ATP</name>
        <dbReference type="ChEBI" id="CHEBI:30616"/>
    </ligand>
</feature>
<evidence type="ECO:0000256" key="3">
    <source>
        <dbReference type="ARBA" id="ARBA00012078"/>
    </source>
</evidence>
<dbReference type="InterPro" id="IPR000870">
    <property type="entry name" value="Homoserine_kinase"/>
</dbReference>
<organism evidence="16 17">
    <name type="scientific">Cutibacterium avidum</name>
    <dbReference type="NCBI Taxonomy" id="33010"/>
    <lineage>
        <taxon>Bacteria</taxon>
        <taxon>Bacillati</taxon>
        <taxon>Actinomycetota</taxon>
        <taxon>Actinomycetes</taxon>
        <taxon>Propionibacteriales</taxon>
        <taxon>Propionibacteriaceae</taxon>
        <taxon>Cutibacterium</taxon>
    </lineage>
</organism>
<comment type="subcellular location">
    <subcellularLocation>
        <location evidence="13">Cytoplasm</location>
    </subcellularLocation>
</comment>
<dbReference type="SUPFAM" id="SSF55060">
    <property type="entry name" value="GHMP Kinase, C-terminal domain"/>
    <property type="match status" value="1"/>
</dbReference>
<dbReference type="AlphaFoldDB" id="A0A3E2DHP7"/>
<evidence type="ECO:0000256" key="8">
    <source>
        <dbReference type="ARBA" id="ARBA00022741"/>
    </source>
</evidence>
<dbReference type="InterPro" id="IPR013750">
    <property type="entry name" value="GHMP_kinase_C_dom"/>
</dbReference>
<evidence type="ECO:0000256" key="6">
    <source>
        <dbReference type="ARBA" id="ARBA00022679"/>
    </source>
</evidence>
<name>A0A3E2DHP7_9ACTN</name>
<dbReference type="GO" id="GO:0005524">
    <property type="term" value="F:ATP binding"/>
    <property type="evidence" value="ECO:0007669"/>
    <property type="project" value="UniProtKB-UniRule"/>
</dbReference>
<evidence type="ECO:0000256" key="4">
    <source>
        <dbReference type="ARBA" id="ARBA00017858"/>
    </source>
</evidence>
<evidence type="ECO:0000259" key="14">
    <source>
        <dbReference type="Pfam" id="PF00288"/>
    </source>
</evidence>
<feature type="domain" description="GHMP kinase N-terminal" evidence="14">
    <location>
        <begin position="66"/>
        <end position="147"/>
    </location>
</feature>
<keyword evidence="10 13" id="KW-0067">ATP-binding</keyword>
<comment type="caution">
    <text evidence="16">The sequence shown here is derived from an EMBL/GenBank/DDBJ whole genome shotgun (WGS) entry which is preliminary data.</text>
</comment>
<protein>
    <recommendedName>
        <fullName evidence="4 13">Homoserine kinase</fullName>
        <shortName evidence="13">HK</shortName>
        <shortName evidence="13">HSK</shortName>
        <ecNumber evidence="3 13">2.7.1.39</ecNumber>
    </recommendedName>
</protein>
<evidence type="ECO:0000313" key="17">
    <source>
        <dbReference type="Proteomes" id="UP000259211"/>
    </source>
</evidence>
<dbReference type="PANTHER" id="PTHR20861:SF1">
    <property type="entry name" value="HOMOSERINE KINASE"/>
    <property type="match status" value="1"/>
</dbReference>
<reference evidence="16 17" key="1">
    <citation type="submission" date="2017-07" db="EMBL/GenBank/DDBJ databases">
        <authorList>
            <person name="Sun Z.S."/>
            <person name="Albrecht U."/>
            <person name="Echele G."/>
            <person name="Lee C.C."/>
        </authorList>
    </citation>
    <scope>NUCLEOTIDE SEQUENCE [LARGE SCALE GENOMIC DNA]</scope>
    <source>
        <strain evidence="16 17">P16-029</strain>
    </source>
</reference>
<dbReference type="RefSeq" id="WP_117189142.1">
    <property type="nucleotide sequence ID" value="NZ_NOWI01000004.1"/>
</dbReference>
<dbReference type="GO" id="GO:0004413">
    <property type="term" value="F:homoserine kinase activity"/>
    <property type="evidence" value="ECO:0007669"/>
    <property type="project" value="UniProtKB-UniRule"/>
</dbReference>
<evidence type="ECO:0000256" key="13">
    <source>
        <dbReference type="HAMAP-Rule" id="MF_00384"/>
    </source>
</evidence>
<keyword evidence="5 13" id="KW-0028">Amino-acid biosynthesis</keyword>
<dbReference type="Pfam" id="PF00288">
    <property type="entry name" value="GHMP_kinases_N"/>
    <property type="match status" value="1"/>
</dbReference>
<dbReference type="Proteomes" id="UP000259211">
    <property type="component" value="Unassembled WGS sequence"/>
</dbReference>
<dbReference type="NCBIfam" id="TIGR00191">
    <property type="entry name" value="thrB"/>
    <property type="match status" value="1"/>
</dbReference>
<sequence>MPDSVRVRVPATSANLGPAYDCMGLALDLWDEVGVEVLDHPGVQIDVAGEGADTVPHDESHLVVATLRQGLVELGYPRPDAGLHLTAFNAIPQSRGLGSSAAAIVSGLALAWGLARPGVPLDRTELLTMAAAIEGHPDNAAPAILGGAQLAWLSGGVVNHIGLAVNPSIIFRVFVPDRHVPTALARQVLPGQVDRADAVHQVLAASLLVTALTTSPEHLLAATQDWLHQPYRRTLMPESAALMDALRDRGVATVISGAGPTVLALGTRDQFEGGWDVDTTGFVVHDLVLGEGVHFL</sequence>
<keyword evidence="8 13" id="KW-0547">Nucleotide-binding</keyword>
<dbReference type="InterPro" id="IPR014721">
    <property type="entry name" value="Ribsml_uS5_D2-typ_fold_subgr"/>
</dbReference>
<evidence type="ECO:0000256" key="11">
    <source>
        <dbReference type="ARBA" id="ARBA00049375"/>
    </source>
</evidence>
<keyword evidence="13" id="KW-0963">Cytoplasm</keyword>
<dbReference type="PRINTS" id="PR00958">
    <property type="entry name" value="HOMSERKINASE"/>
</dbReference>
<comment type="similarity">
    <text evidence="2 13">Belongs to the GHMP kinase family. Homoserine kinase subfamily.</text>
</comment>
<feature type="domain" description="GHMP kinase C-terminal" evidence="15">
    <location>
        <begin position="223"/>
        <end position="269"/>
    </location>
</feature>